<accession>Q7XI01</accession>
<proteinExistence type="predicted"/>
<dbReference type="EMBL" id="AP005674">
    <property type="protein sequence ID" value="BAC84401.1"/>
    <property type="molecule type" value="Genomic_DNA"/>
</dbReference>
<evidence type="ECO:0000313" key="3">
    <source>
        <dbReference type="Proteomes" id="UP000000763"/>
    </source>
</evidence>
<dbReference type="EMBL" id="AP004398">
    <property type="protein sequence ID" value="BAC79958.1"/>
    <property type="molecule type" value="Genomic_DNA"/>
</dbReference>
<protein>
    <submittedName>
        <fullName evidence="1">Uncharacterized protein</fullName>
    </submittedName>
</protein>
<evidence type="ECO:0000313" key="1">
    <source>
        <dbReference type="EMBL" id="BAC79958.1"/>
    </source>
</evidence>
<reference evidence="2" key="2">
    <citation type="submission" date="2002-09" db="EMBL/GenBank/DDBJ databases">
        <title>Oryza sativa nipponbare(GA3) genomic DNA, chromosome 7, BAC clone:B1126F07.</title>
        <authorList>
            <person name="Sasaki T."/>
            <person name="Matsumoto T."/>
            <person name="Katayose Y."/>
        </authorList>
    </citation>
    <scope>NUCLEOTIDE SEQUENCE</scope>
</reference>
<organism evidence="1 3">
    <name type="scientific">Oryza sativa subsp. japonica</name>
    <name type="common">Rice</name>
    <dbReference type="NCBI Taxonomy" id="39947"/>
    <lineage>
        <taxon>Eukaryota</taxon>
        <taxon>Viridiplantae</taxon>
        <taxon>Streptophyta</taxon>
        <taxon>Embryophyta</taxon>
        <taxon>Tracheophyta</taxon>
        <taxon>Spermatophyta</taxon>
        <taxon>Magnoliopsida</taxon>
        <taxon>Liliopsida</taxon>
        <taxon>Poales</taxon>
        <taxon>Poaceae</taxon>
        <taxon>BOP clade</taxon>
        <taxon>Oryzoideae</taxon>
        <taxon>Oryzeae</taxon>
        <taxon>Oryzinae</taxon>
        <taxon>Oryza</taxon>
        <taxon>Oryza sativa</taxon>
    </lineage>
</organism>
<sequence>MSCRVWARPSFLGPYGHLYSHGISSPDVPQFYAERGGRLGVRRLAAEQGWRQRERWREMASVMTRQRKAVSASNIIVVSWRCSGRPSLIVATSAAATVAVAGWNRTRGEETPTLIGYVHEPATEQLRHLHEQHGERGLLPFPLSRGDLLFPLRLTGLPFHLSLADLPFPLLHGKLPPPPPPHAMGNGAAAVEAHDGRGRRYRMRWGRASLPLLMVEEVTVAAHGGDECRRRRCRREKKERKKKENKERCGAHIILSLSCGC</sequence>
<gene>
    <name evidence="1" type="primary">P0438G07.114</name>
    <name evidence="2" type="synonym">B1126F07.106</name>
</gene>
<name>Q7XI01_ORYSJ</name>
<dbReference type="AlphaFoldDB" id="Q7XI01"/>
<reference evidence="3" key="4">
    <citation type="journal article" date="2008" name="Nucleic Acids Res.">
        <title>The rice annotation project database (RAP-DB): 2008 update.</title>
        <authorList>
            <consortium name="The rice annotation project (RAP)"/>
        </authorList>
    </citation>
    <scope>GENOME REANNOTATION</scope>
    <source>
        <strain evidence="3">cv. Nipponbare</strain>
    </source>
</reference>
<evidence type="ECO:0000313" key="2">
    <source>
        <dbReference type="EMBL" id="BAC84401.1"/>
    </source>
</evidence>
<reference evidence="3" key="3">
    <citation type="journal article" date="2005" name="Nature">
        <title>The map-based sequence of the rice genome.</title>
        <authorList>
            <consortium name="International rice genome sequencing project (IRGSP)"/>
            <person name="Matsumoto T."/>
            <person name="Wu J."/>
            <person name="Kanamori H."/>
            <person name="Katayose Y."/>
            <person name="Fujisawa M."/>
            <person name="Namiki N."/>
            <person name="Mizuno H."/>
            <person name="Yamamoto K."/>
            <person name="Antonio B.A."/>
            <person name="Baba T."/>
            <person name="Sakata K."/>
            <person name="Nagamura Y."/>
            <person name="Aoki H."/>
            <person name="Arikawa K."/>
            <person name="Arita K."/>
            <person name="Bito T."/>
            <person name="Chiden Y."/>
            <person name="Fujitsuka N."/>
            <person name="Fukunaka R."/>
            <person name="Hamada M."/>
            <person name="Harada C."/>
            <person name="Hayashi A."/>
            <person name="Hijishita S."/>
            <person name="Honda M."/>
            <person name="Hosokawa S."/>
            <person name="Ichikawa Y."/>
            <person name="Idonuma A."/>
            <person name="Iijima M."/>
            <person name="Ikeda M."/>
            <person name="Ikeno M."/>
            <person name="Ito K."/>
            <person name="Ito S."/>
            <person name="Ito T."/>
            <person name="Ito Y."/>
            <person name="Ito Y."/>
            <person name="Iwabuchi A."/>
            <person name="Kamiya K."/>
            <person name="Karasawa W."/>
            <person name="Kurita K."/>
            <person name="Katagiri S."/>
            <person name="Kikuta A."/>
            <person name="Kobayashi H."/>
            <person name="Kobayashi N."/>
            <person name="Machita K."/>
            <person name="Maehara T."/>
            <person name="Masukawa M."/>
            <person name="Mizubayashi T."/>
            <person name="Mukai Y."/>
            <person name="Nagasaki H."/>
            <person name="Nagata Y."/>
            <person name="Naito S."/>
            <person name="Nakashima M."/>
            <person name="Nakama Y."/>
            <person name="Nakamichi Y."/>
            <person name="Nakamura M."/>
            <person name="Meguro A."/>
            <person name="Negishi M."/>
            <person name="Ohta I."/>
            <person name="Ohta T."/>
            <person name="Okamoto M."/>
            <person name="Ono N."/>
            <person name="Saji S."/>
            <person name="Sakaguchi M."/>
            <person name="Sakai K."/>
            <person name="Shibata M."/>
            <person name="Shimokawa T."/>
            <person name="Song J."/>
            <person name="Takazaki Y."/>
            <person name="Terasawa K."/>
            <person name="Tsugane M."/>
            <person name="Tsuji K."/>
            <person name="Ueda S."/>
            <person name="Waki K."/>
            <person name="Yamagata H."/>
            <person name="Yamamoto M."/>
            <person name="Yamamoto S."/>
            <person name="Yamane H."/>
            <person name="Yoshiki S."/>
            <person name="Yoshihara R."/>
            <person name="Yukawa K."/>
            <person name="Zhong H."/>
            <person name="Yano M."/>
            <person name="Yuan Q."/>
            <person name="Ouyang S."/>
            <person name="Liu J."/>
            <person name="Jones K.M."/>
            <person name="Gansberger K."/>
            <person name="Moffat K."/>
            <person name="Hill J."/>
            <person name="Bera J."/>
            <person name="Fadrosh D."/>
            <person name="Jin S."/>
            <person name="Johri S."/>
            <person name="Kim M."/>
            <person name="Overton L."/>
            <person name="Reardon M."/>
            <person name="Tsitrin T."/>
            <person name="Vuong H."/>
            <person name="Weaver B."/>
            <person name="Ciecko A."/>
            <person name="Tallon L."/>
            <person name="Jackson J."/>
            <person name="Pai G."/>
            <person name="Aken S.V."/>
            <person name="Utterback T."/>
            <person name="Reidmuller S."/>
            <person name="Feldblyum T."/>
            <person name="Hsiao J."/>
            <person name="Zismann V."/>
            <person name="Iobst S."/>
            <person name="de Vazeille A.R."/>
            <person name="Buell C.R."/>
            <person name="Ying K."/>
            <person name="Li Y."/>
            <person name="Lu T."/>
            <person name="Huang Y."/>
            <person name="Zhao Q."/>
            <person name="Feng Q."/>
            <person name="Zhang L."/>
            <person name="Zhu J."/>
            <person name="Weng Q."/>
            <person name="Mu J."/>
            <person name="Lu Y."/>
            <person name="Fan D."/>
            <person name="Liu Y."/>
            <person name="Guan J."/>
            <person name="Zhang Y."/>
            <person name="Yu S."/>
            <person name="Liu X."/>
            <person name="Zhang Y."/>
            <person name="Hong G."/>
            <person name="Han B."/>
            <person name="Choisne N."/>
            <person name="Demange N."/>
            <person name="Orjeda G."/>
            <person name="Samain S."/>
            <person name="Cattolico L."/>
            <person name="Pelletier E."/>
            <person name="Couloux A."/>
            <person name="Segurens B."/>
            <person name="Wincker P."/>
            <person name="D'Hont A."/>
            <person name="Scarpelli C."/>
            <person name="Weissenbach J."/>
            <person name="Salanoubat M."/>
            <person name="Quetier F."/>
            <person name="Yu Y."/>
            <person name="Kim H.R."/>
            <person name="Rambo T."/>
            <person name="Currie J."/>
            <person name="Collura K."/>
            <person name="Luo M."/>
            <person name="Yang T."/>
            <person name="Ammiraju J.S.S."/>
            <person name="Engler F."/>
            <person name="Soderlund C."/>
            <person name="Wing R.A."/>
            <person name="Palmer L.E."/>
            <person name="de la Bastide M."/>
            <person name="Spiegel L."/>
            <person name="Nascimento L."/>
            <person name="Zutavern T."/>
            <person name="O'Shaughnessy A."/>
            <person name="Dike S."/>
            <person name="Dedhia N."/>
            <person name="Preston R."/>
            <person name="Balija V."/>
            <person name="McCombie W.R."/>
            <person name="Chow T."/>
            <person name="Chen H."/>
            <person name="Chung M."/>
            <person name="Chen C."/>
            <person name="Shaw J."/>
            <person name="Wu H."/>
            <person name="Hsiao K."/>
            <person name="Chao Y."/>
            <person name="Chu M."/>
            <person name="Cheng C."/>
            <person name="Hour A."/>
            <person name="Lee P."/>
            <person name="Lin S."/>
            <person name="Lin Y."/>
            <person name="Liou J."/>
            <person name="Liu S."/>
            <person name="Hsing Y."/>
            <person name="Raghuvanshi S."/>
            <person name="Mohanty A."/>
            <person name="Bharti A.K."/>
            <person name="Gaur A."/>
            <person name="Gupta V."/>
            <person name="Kumar D."/>
            <person name="Ravi V."/>
            <person name="Vij S."/>
            <person name="Kapur A."/>
            <person name="Khurana P."/>
            <person name="Khurana P."/>
            <person name="Khurana J.P."/>
            <person name="Tyagi A.K."/>
            <person name="Gaikwad K."/>
            <person name="Singh A."/>
            <person name="Dalal V."/>
            <person name="Srivastava S."/>
            <person name="Dixit A."/>
            <person name="Pal A.K."/>
            <person name="Ghazi I.A."/>
            <person name="Yadav M."/>
            <person name="Pandit A."/>
            <person name="Bhargava A."/>
            <person name="Sureshbabu K."/>
            <person name="Batra K."/>
            <person name="Sharma T.R."/>
            <person name="Mohapatra T."/>
            <person name="Singh N.K."/>
            <person name="Messing J."/>
            <person name="Nelson A.B."/>
            <person name="Fuks G."/>
            <person name="Kavchok S."/>
            <person name="Keizer G."/>
            <person name="Linton E."/>
            <person name="Llaca V."/>
            <person name="Song R."/>
            <person name="Tanyolac B."/>
            <person name="Young S."/>
            <person name="Ho-Il K."/>
            <person name="Hahn J.H."/>
            <person name="Sangsakoo G."/>
            <person name="Vanavichit A."/>
            <person name="de Mattos Luiz.A.T."/>
            <person name="Zimmer P.D."/>
            <person name="Malone G."/>
            <person name="Dellagostin O."/>
            <person name="de Oliveira A.C."/>
            <person name="Bevan M."/>
            <person name="Bancroft I."/>
            <person name="Minx P."/>
            <person name="Cordum H."/>
            <person name="Wilson R."/>
            <person name="Cheng Z."/>
            <person name="Jin W."/>
            <person name="Jiang J."/>
            <person name="Leong S.A."/>
            <person name="Iwama H."/>
            <person name="Gojobori T."/>
            <person name="Itoh T."/>
            <person name="Niimura Y."/>
            <person name="Fujii Y."/>
            <person name="Habara T."/>
            <person name="Sakai H."/>
            <person name="Sato Y."/>
            <person name="Wilson G."/>
            <person name="Kumar K."/>
            <person name="McCouch S."/>
            <person name="Juretic N."/>
            <person name="Hoen D."/>
            <person name="Wright S."/>
            <person name="Bruskiewich R."/>
            <person name="Bureau T."/>
            <person name="Miyao A."/>
            <person name="Hirochika H."/>
            <person name="Nishikawa T."/>
            <person name="Kadowaki K."/>
            <person name="Sugiura M."/>
            <person name="Burr B."/>
            <person name="Sasaki T."/>
        </authorList>
    </citation>
    <scope>NUCLEOTIDE SEQUENCE [LARGE SCALE GENOMIC DNA]</scope>
    <source>
        <strain evidence="3">cv. Nipponbare</strain>
    </source>
</reference>
<reference evidence="1" key="1">
    <citation type="submission" date="2001-12" db="EMBL/GenBank/DDBJ databases">
        <title>Oryza sativa nipponbare(GA3) genomic DNA, chromosome 7, PAC clone:P0438G07.</title>
        <authorList>
            <person name="Sasaki T."/>
            <person name="Matsumoto T."/>
            <person name="Yamamoto K."/>
        </authorList>
    </citation>
    <scope>NUCLEOTIDE SEQUENCE</scope>
</reference>
<dbReference type="Proteomes" id="UP000000763">
    <property type="component" value="Chromosome 7"/>
</dbReference>